<accession>A0AA42CAR8</accession>
<name>A0AA42CAR8_9BACT</name>
<organism evidence="1 2">
    <name type="scientific">Gaoshiqia sediminis</name>
    <dbReference type="NCBI Taxonomy" id="2986998"/>
    <lineage>
        <taxon>Bacteria</taxon>
        <taxon>Pseudomonadati</taxon>
        <taxon>Bacteroidota</taxon>
        <taxon>Bacteroidia</taxon>
        <taxon>Marinilabiliales</taxon>
        <taxon>Prolixibacteraceae</taxon>
        <taxon>Gaoshiqia</taxon>
    </lineage>
</organism>
<keyword evidence="1" id="KW-0808">Transferase</keyword>
<keyword evidence="2" id="KW-1185">Reference proteome</keyword>
<gene>
    <name evidence="1" type="ORF">N2K84_15630</name>
</gene>
<evidence type="ECO:0000313" key="2">
    <source>
        <dbReference type="Proteomes" id="UP001163821"/>
    </source>
</evidence>
<dbReference type="EMBL" id="JAPAAF010000030">
    <property type="protein sequence ID" value="MCW0484172.1"/>
    <property type="molecule type" value="Genomic_DNA"/>
</dbReference>
<dbReference type="AlphaFoldDB" id="A0AA42CAR8"/>
<reference evidence="1" key="1">
    <citation type="submission" date="2022-10" db="EMBL/GenBank/DDBJ databases">
        <title>Gaoshiqiia sediminis gen. nov., sp. nov., isolated from coastal sediment.</title>
        <authorList>
            <person name="Yu W.X."/>
            <person name="Mu D.S."/>
            <person name="Du J.Z."/>
            <person name="Liang Y.Q."/>
        </authorList>
    </citation>
    <scope>NUCLEOTIDE SEQUENCE</scope>
    <source>
        <strain evidence="1">A06</strain>
    </source>
</reference>
<dbReference type="Proteomes" id="UP001163821">
    <property type="component" value="Unassembled WGS sequence"/>
</dbReference>
<dbReference type="InterPro" id="IPR014942">
    <property type="entry name" value="AbiEii"/>
</dbReference>
<comment type="caution">
    <text evidence="1">The sequence shown here is derived from an EMBL/GenBank/DDBJ whole genome shotgun (WGS) entry which is preliminary data.</text>
</comment>
<dbReference type="GO" id="GO:0016740">
    <property type="term" value="F:transferase activity"/>
    <property type="evidence" value="ECO:0007669"/>
    <property type="project" value="UniProtKB-KW"/>
</dbReference>
<evidence type="ECO:0000313" key="1">
    <source>
        <dbReference type="EMBL" id="MCW0484172.1"/>
    </source>
</evidence>
<proteinExistence type="predicted"/>
<dbReference type="Pfam" id="PF08843">
    <property type="entry name" value="AbiEii"/>
    <property type="match status" value="1"/>
</dbReference>
<dbReference type="RefSeq" id="WP_282592765.1">
    <property type="nucleotide sequence ID" value="NZ_JAPAAF010000030.1"/>
</dbReference>
<protein>
    <submittedName>
        <fullName evidence="1">Nucleotidyl transferase AbiEii/AbiGii toxin family protein</fullName>
    </submittedName>
</protein>
<sequence length="218" mass="25189">MSENLFYRTVTPLLLSTLKLLMTADIFNSFRLVGGTALSLQLGHRESVDIDLFTDADYGTIDFDSIDKFLRNQFPYFDTSGVEIVGIGRSYFVGNSELHAVKLDLFYSDPFIREIVRMDGIRFASIDDIVAMKIEVIGQGGRKKDFWDLHELLDFYTIDQMLQLHQERYPYNHNGAELLVNFTKFEQADNDFDPICLKGKFWELIKLDIMEALDKTII</sequence>